<reference evidence="1" key="1">
    <citation type="submission" date="2015-04" db="EMBL/GenBank/DDBJ databases">
        <title>The genome sequence of the plant pathogenic Rhizarian Plasmodiophora brassicae reveals insights in its biotrophic life cycle and the origin of chitin synthesis.</title>
        <authorList>
            <person name="Schwelm A."/>
            <person name="Fogelqvist J."/>
            <person name="Knaust A."/>
            <person name="Julke S."/>
            <person name="Lilja T."/>
            <person name="Dhandapani V."/>
            <person name="Bonilla-Rosso G."/>
            <person name="Karlsson M."/>
            <person name="Shevchenko A."/>
            <person name="Choi S.R."/>
            <person name="Kim H.G."/>
            <person name="Park J.Y."/>
            <person name="Lim Y.P."/>
            <person name="Ludwig-Muller J."/>
            <person name="Dixelius C."/>
        </authorList>
    </citation>
    <scope>NUCLEOTIDE SEQUENCE</scope>
    <source>
        <tissue evidence="1">Potato root galls</tissue>
    </source>
</reference>
<accession>A0A0H5QW41</accession>
<dbReference type="EMBL" id="HACM01005384">
    <property type="protein sequence ID" value="CRZ05826.1"/>
    <property type="molecule type" value="Transcribed_RNA"/>
</dbReference>
<proteinExistence type="predicted"/>
<name>A0A0H5QW41_9EUKA</name>
<protein>
    <submittedName>
        <fullName evidence="1">Uncharacterized protein</fullName>
    </submittedName>
</protein>
<sequence length="141" mass="15643">MVCTSDGRLLWKTVNDEMVVSMLFMDCLRKIQAPVISAGDNGRSAEGRGTRILSSLSKVIKGASIVDLLQEERKPEPKPEEEKSEVVVADENPLAEVTAKARENLDKLRETADTSKNLNNAAMEFMNTAKLLSEKNKSSWF</sequence>
<organism evidence="1">
    <name type="scientific">Spongospora subterranea</name>
    <dbReference type="NCBI Taxonomy" id="70186"/>
    <lineage>
        <taxon>Eukaryota</taxon>
        <taxon>Sar</taxon>
        <taxon>Rhizaria</taxon>
        <taxon>Endomyxa</taxon>
        <taxon>Phytomyxea</taxon>
        <taxon>Plasmodiophorida</taxon>
        <taxon>Plasmodiophoridae</taxon>
        <taxon>Spongospora</taxon>
    </lineage>
</organism>
<dbReference type="AlphaFoldDB" id="A0A0H5QW41"/>
<evidence type="ECO:0000313" key="1">
    <source>
        <dbReference type="EMBL" id="CRZ05826.1"/>
    </source>
</evidence>